<sequence length="281" mass="31694">MRSTRPASPPPAKPVVVRSVWSHNLASEFKLIQFIIDRFPYAAMDTEFPGVVFRQTAVADDCEEHGRSYSADNYAVLKANVDLLKLIQVGLTLADGSGNLPDLGSPNRYIWEFNFRDFDVARDHHASDSVELLKRQGIDFDKNHRLGIDSAKFAELLMSSGLVCNESVSWVTFHSAYDFGYLIKLLTALALPETVTEFLLLLRVFFGKNVYDVKHLMRYCESLYGGLEWVASSLGVRREVGKIHQAGSDSLLTWHTFMKIRHLCRNGPEEYAGVLYGLEVL</sequence>
<gene>
    <name evidence="18" type="ORF">RJ639_041692</name>
</gene>
<dbReference type="InterPro" id="IPR006941">
    <property type="entry name" value="RNase_CAF1"/>
</dbReference>
<evidence type="ECO:0000256" key="6">
    <source>
        <dbReference type="ARBA" id="ARBA00011757"/>
    </source>
</evidence>
<keyword evidence="19" id="KW-1185">Reference proteome</keyword>
<evidence type="ECO:0000256" key="3">
    <source>
        <dbReference type="ARBA" id="ARBA00004123"/>
    </source>
</evidence>
<proteinExistence type="inferred from homology"/>
<evidence type="ECO:0000256" key="4">
    <source>
        <dbReference type="ARBA" id="ARBA00004496"/>
    </source>
</evidence>
<evidence type="ECO:0000256" key="8">
    <source>
        <dbReference type="ARBA" id="ARBA00022490"/>
    </source>
</evidence>
<keyword evidence="13" id="KW-0694">RNA-binding</keyword>
<dbReference type="GO" id="GO:0004535">
    <property type="term" value="F:poly(A)-specific ribonuclease activity"/>
    <property type="evidence" value="ECO:0007669"/>
    <property type="project" value="UniProtKB-EC"/>
</dbReference>
<dbReference type="Pfam" id="PF04857">
    <property type="entry name" value="CAF1"/>
    <property type="match status" value="1"/>
</dbReference>
<comment type="cofactor">
    <cofactor evidence="2">
        <name>a divalent metal cation</name>
        <dbReference type="ChEBI" id="CHEBI:60240"/>
    </cofactor>
</comment>
<evidence type="ECO:0000256" key="14">
    <source>
        <dbReference type="ARBA" id="ARBA00023015"/>
    </source>
</evidence>
<dbReference type="EMBL" id="JAVXUP010000526">
    <property type="protein sequence ID" value="KAK3025895.1"/>
    <property type="molecule type" value="Genomic_DNA"/>
</dbReference>
<dbReference type="Proteomes" id="UP001188597">
    <property type="component" value="Unassembled WGS sequence"/>
</dbReference>
<organism evidence="18 19">
    <name type="scientific">Escallonia herrerae</name>
    <dbReference type="NCBI Taxonomy" id="1293975"/>
    <lineage>
        <taxon>Eukaryota</taxon>
        <taxon>Viridiplantae</taxon>
        <taxon>Streptophyta</taxon>
        <taxon>Embryophyta</taxon>
        <taxon>Tracheophyta</taxon>
        <taxon>Spermatophyta</taxon>
        <taxon>Magnoliopsida</taxon>
        <taxon>eudicotyledons</taxon>
        <taxon>Gunneridae</taxon>
        <taxon>Pentapetalae</taxon>
        <taxon>asterids</taxon>
        <taxon>campanulids</taxon>
        <taxon>Escalloniales</taxon>
        <taxon>Escalloniaceae</taxon>
        <taxon>Escallonia</taxon>
    </lineage>
</organism>
<keyword evidence="16" id="KW-0539">Nucleus</keyword>
<dbReference type="Gene3D" id="3.30.420.10">
    <property type="entry name" value="Ribonuclease H-like superfamily/Ribonuclease H"/>
    <property type="match status" value="1"/>
</dbReference>
<evidence type="ECO:0000256" key="5">
    <source>
        <dbReference type="ARBA" id="ARBA00008372"/>
    </source>
</evidence>
<evidence type="ECO:0000256" key="16">
    <source>
        <dbReference type="ARBA" id="ARBA00023242"/>
    </source>
</evidence>
<comment type="caution">
    <text evidence="18">The sequence shown here is derived from an EMBL/GenBank/DDBJ whole genome shotgun (WGS) entry which is preliminary data.</text>
</comment>
<dbReference type="GO" id="GO:0030014">
    <property type="term" value="C:CCR4-NOT complex"/>
    <property type="evidence" value="ECO:0007669"/>
    <property type="project" value="InterPro"/>
</dbReference>
<keyword evidence="15" id="KW-0804">Transcription</keyword>
<dbReference type="GO" id="GO:0005737">
    <property type="term" value="C:cytoplasm"/>
    <property type="evidence" value="ECO:0007669"/>
    <property type="project" value="UniProtKB-SubCell"/>
</dbReference>
<evidence type="ECO:0000256" key="1">
    <source>
        <dbReference type="ARBA" id="ARBA00001663"/>
    </source>
</evidence>
<dbReference type="EC" id="3.1.13.4" evidence="7"/>
<evidence type="ECO:0000256" key="10">
    <source>
        <dbReference type="ARBA" id="ARBA00022723"/>
    </source>
</evidence>
<evidence type="ECO:0000313" key="18">
    <source>
        <dbReference type="EMBL" id="KAK3025895.1"/>
    </source>
</evidence>
<comment type="subcellular location">
    <subcellularLocation>
        <location evidence="4">Cytoplasm</location>
    </subcellularLocation>
    <subcellularLocation>
        <location evidence="3">Nucleus</location>
    </subcellularLocation>
</comment>
<keyword evidence="11" id="KW-0378">Hydrolase</keyword>
<evidence type="ECO:0000256" key="12">
    <source>
        <dbReference type="ARBA" id="ARBA00022839"/>
    </source>
</evidence>
<evidence type="ECO:0000256" key="11">
    <source>
        <dbReference type="ARBA" id="ARBA00022801"/>
    </source>
</evidence>
<evidence type="ECO:0000313" key="19">
    <source>
        <dbReference type="Proteomes" id="UP001188597"/>
    </source>
</evidence>
<keyword evidence="14" id="KW-0805">Transcription regulation</keyword>
<evidence type="ECO:0000256" key="13">
    <source>
        <dbReference type="ARBA" id="ARBA00022884"/>
    </source>
</evidence>
<comment type="similarity">
    <text evidence="5">Belongs to the CAF1 family.</text>
</comment>
<dbReference type="InterPro" id="IPR039637">
    <property type="entry name" value="CNOT7/CNOT8/Pop2"/>
</dbReference>
<dbReference type="GO" id="GO:0046872">
    <property type="term" value="F:metal ion binding"/>
    <property type="evidence" value="ECO:0007669"/>
    <property type="project" value="UniProtKB-KW"/>
</dbReference>
<dbReference type="GO" id="GO:0005634">
    <property type="term" value="C:nucleus"/>
    <property type="evidence" value="ECO:0007669"/>
    <property type="project" value="UniProtKB-SubCell"/>
</dbReference>
<keyword evidence="9" id="KW-0540">Nuclease</keyword>
<dbReference type="PANTHER" id="PTHR10797">
    <property type="entry name" value="CCR4-NOT TRANSCRIPTION COMPLEX SUBUNIT"/>
    <property type="match status" value="1"/>
</dbReference>
<protein>
    <recommendedName>
        <fullName evidence="7">poly(A)-specific ribonuclease</fullName>
        <ecNumber evidence="7">3.1.13.4</ecNumber>
    </recommendedName>
</protein>
<keyword evidence="12" id="KW-0269">Exonuclease</keyword>
<comment type="function">
    <text evidence="17">Ubiquitous transcription factor required for a diverse set of processes. It is a component of the CCR4 complex involved in the control of gene expression.</text>
</comment>
<name>A0AA88WQK3_9ASTE</name>
<keyword evidence="8" id="KW-0963">Cytoplasm</keyword>
<dbReference type="GO" id="GO:0003723">
    <property type="term" value="F:RNA binding"/>
    <property type="evidence" value="ECO:0007669"/>
    <property type="project" value="UniProtKB-KW"/>
</dbReference>
<dbReference type="InterPro" id="IPR036397">
    <property type="entry name" value="RNaseH_sf"/>
</dbReference>
<accession>A0AA88WQK3</accession>
<comment type="subunit">
    <text evidence="6">Component of the CCR4-NOT complex, at least composed of CRR4 and CAF1 proteins.</text>
</comment>
<evidence type="ECO:0000256" key="2">
    <source>
        <dbReference type="ARBA" id="ARBA00001968"/>
    </source>
</evidence>
<evidence type="ECO:0000256" key="17">
    <source>
        <dbReference type="ARBA" id="ARBA00025148"/>
    </source>
</evidence>
<comment type="catalytic activity">
    <reaction evidence="1">
        <text>Exonucleolytic cleavage of poly(A) to 5'-AMP.</text>
        <dbReference type="EC" id="3.1.13.4"/>
    </reaction>
</comment>
<evidence type="ECO:0000256" key="7">
    <source>
        <dbReference type="ARBA" id="ARBA00012161"/>
    </source>
</evidence>
<dbReference type="AlphaFoldDB" id="A0AA88WQK3"/>
<evidence type="ECO:0000256" key="9">
    <source>
        <dbReference type="ARBA" id="ARBA00022722"/>
    </source>
</evidence>
<dbReference type="SUPFAM" id="SSF53098">
    <property type="entry name" value="Ribonuclease H-like"/>
    <property type="match status" value="1"/>
</dbReference>
<keyword evidence="10" id="KW-0479">Metal-binding</keyword>
<reference evidence="18" key="1">
    <citation type="submission" date="2022-12" db="EMBL/GenBank/DDBJ databases">
        <title>Draft genome assemblies for two species of Escallonia (Escalloniales).</title>
        <authorList>
            <person name="Chanderbali A."/>
            <person name="Dervinis C."/>
            <person name="Anghel I."/>
            <person name="Soltis D."/>
            <person name="Soltis P."/>
            <person name="Zapata F."/>
        </authorList>
    </citation>
    <scope>NUCLEOTIDE SEQUENCE</scope>
    <source>
        <strain evidence="18">UCBG64.0493</strain>
        <tissue evidence="18">Leaf</tissue>
    </source>
</reference>
<dbReference type="InterPro" id="IPR012337">
    <property type="entry name" value="RNaseH-like_sf"/>
</dbReference>
<evidence type="ECO:0000256" key="15">
    <source>
        <dbReference type="ARBA" id="ARBA00023163"/>
    </source>
</evidence>